<evidence type="ECO:0000313" key="2">
    <source>
        <dbReference type="Proteomes" id="UP000184334"/>
    </source>
</evidence>
<organism evidence="1 2">
    <name type="scientific">Marinitoga hydrogenitolerans (strain DSM 16785 / JCM 12826 / AT1271)</name>
    <dbReference type="NCBI Taxonomy" id="1122195"/>
    <lineage>
        <taxon>Bacteria</taxon>
        <taxon>Thermotogati</taxon>
        <taxon>Thermotogota</taxon>
        <taxon>Thermotogae</taxon>
        <taxon>Petrotogales</taxon>
        <taxon>Petrotogaceae</taxon>
        <taxon>Marinitoga</taxon>
    </lineage>
</organism>
<dbReference type="STRING" id="1122195.SAMN02745164_00478"/>
<accession>A0A1M4TQW1</accession>
<sequence>MKESYIQLISDRIKKFSFEFDDTLINEPFQPELKIEAIQKFKEKIANTPYNCILGLNIKLIFKKGRKHLLKLEMHIEGEFMGHPEMEEYEFRVLVINSGIINLFQIARAKILSISSQFGFTQPIYLPLMDITDFIKEEREKALKNLEE</sequence>
<dbReference type="SUPFAM" id="SSF54611">
    <property type="entry name" value="SecB-like"/>
    <property type="match status" value="1"/>
</dbReference>
<dbReference type="Gene3D" id="3.10.420.10">
    <property type="entry name" value="SecB-like"/>
    <property type="match status" value="1"/>
</dbReference>
<reference evidence="1" key="1">
    <citation type="submission" date="2016-11" db="EMBL/GenBank/DDBJ databases">
        <authorList>
            <person name="Varghese N."/>
            <person name="Submissions S."/>
        </authorList>
    </citation>
    <scope>NUCLEOTIDE SEQUENCE [LARGE SCALE GENOMIC DNA]</scope>
    <source>
        <strain evidence="1">DSM 16785</strain>
    </source>
</reference>
<name>A0A1M4TQW1_MARH1</name>
<proteinExistence type="predicted"/>
<dbReference type="InterPro" id="IPR035958">
    <property type="entry name" value="SecB-like_sf"/>
</dbReference>
<gene>
    <name evidence="1" type="ORF">SAMN02745164_00478</name>
</gene>
<dbReference type="AlphaFoldDB" id="A0A1M4TQW1"/>
<dbReference type="OrthoDB" id="48152at2"/>
<dbReference type="RefSeq" id="WP_072863074.1">
    <property type="nucleotide sequence ID" value="NZ_FQUI01000005.1"/>
</dbReference>
<comment type="caution">
    <text evidence="1">The sequence shown here is derived from an EMBL/GenBank/DDBJ whole genome shotgun (WGS) entry which is preliminary data.</text>
</comment>
<dbReference type="Proteomes" id="UP000184334">
    <property type="component" value="Unassembled WGS sequence"/>
</dbReference>
<keyword evidence="2" id="KW-1185">Reference proteome</keyword>
<protein>
    <recommendedName>
        <fullName evidence="3">Preprotein translocase subunit SecB</fullName>
    </recommendedName>
</protein>
<evidence type="ECO:0008006" key="3">
    <source>
        <dbReference type="Google" id="ProtNLM"/>
    </source>
</evidence>
<evidence type="ECO:0000313" key="1">
    <source>
        <dbReference type="EMBL" id="SHE46818.1"/>
    </source>
</evidence>
<dbReference type="EMBL" id="FQUI01000005">
    <property type="protein sequence ID" value="SHE46818.1"/>
    <property type="molecule type" value="Genomic_DNA"/>
</dbReference>